<proteinExistence type="predicted"/>
<feature type="transmembrane region" description="Helical" evidence="1">
    <location>
        <begin position="24"/>
        <end position="45"/>
    </location>
</feature>
<organism evidence="2 3">
    <name type="scientific">Cryobacterium lyxosi</name>
    <dbReference type="NCBI Taxonomy" id="1259228"/>
    <lineage>
        <taxon>Bacteria</taxon>
        <taxon>Bacillati</taxon>
        <taxon>Actinomycetota</taxon>
        <taxon>Actinomycetes</taxon>
        <taxon>Micrococcales</taxon>
        <taxon>Microbacteriaceae</taxon>
        <taxon>Cryobacterium</taxon>
    </lineage>
</organism>
<reference evidence="2 3" key="1">
    <citation type="submission" date="2019-03" db="EMBL/GenBank/DDBJ databases">
        <title>Genomics of glacier-inhabiting Cryobacterium strains.</title>
        <authorList>
            <person name="Liu Q."/>
            <person name="Xin Y.-H."/>
        </authorList>
    </citation>
    <scope>NUCLEOTIDE SEQUENCE [LARGE SCALE GENOMIC DNA]</scope>
    <source>
        <strain evidence="2 3">TMT1-1</strain>
    </source>
</reference>
<sequence length="617" mass="65414">MVSETTIGAQKSAKRPRPRFYRRWWFWTIIGVVVVVALASAWVGVRGWQAKTELEAAIPLAATIKSQAIAGDTEAAKASVTEMASHAARARELTGDPVWRAAEFVPFVGVNLNAVRTLAAVADDVITDAAMPMVEVVANLTPATLKSVDGGIDLEPLVSAGQVLSEASTVLTAAGQRINGVDTSATMAPLTAAVGKFDSLLASLAPPLASASQALDVIPDALGASAPRDYVIVFQNSAEARALGGTSLSFALLTIDNGSISLGKAVPAGFGNFAYYQESVIAMPDGVAELYGSEFGRAMSNVTVRPSFESAAEVTQEMWKRQFGTTIDGVIGVDPVALSYLLRGTAPVTLSTGDVLTSESLVPLLLNEIYMRFWSDNVGADNAAQDVVYAEIVQRTFEQLIGGKSDLKALMSAVTQAVDERRLLLWSPVEKEQALFTSLGVTGPLPQSDETTDRVGVYLQENVGSKMNYFLHQSVGLGQAVCRDDQRASYRIDLELTNDLPLDAATSISPSILGQFVRENLKPGVQRMIVMVYAPSGSQIVGAAIDGVYVELEEYHDTAYPVAKVVLTMKPGTTSKLSVDVVAAGTDQKVLAAEVTPMVNPTAISDVPLDCARVPVQ</sequence>
<protein>
    <submittedName>
        <fullName evidence="2">DUF4012 domain-containing protein</fullName>
    </submittedName>
</protein>
<comment type="caution">
    <text evidence="2">The sequence shown here is derived from an EMBL/GenBank/DDBJ whole genome shotgun (WGS) entry which is preliminary data.</text>
</comment>
<keyword evidence="1" id="KW-0472">Membrane</keyword>
<gene>
    <name evidence="2" type="ORF">E3T27_00265</name>
</gene>
<dbReference type="InterPro" id="IPR025101">
    <property type="entry name" value="DUF4012"/>
</dbReference>
<dbReference type="Proteomes" id="UP000298424">
    <property type="component" value="Unassembled WGS sequence"/>
</dbReference>
<dbReference type="AlphaFoldDB" id="A0A4R8ZL26"/>
<dbReference type="Pfam" id="PF13196">
    <property type="entry name" value="DUF4012"/>
    <property type="match status" value="1"/>
</dbReference>
<name>A0A4R8ZL26_9MICO</name>
<dbReference type="OrthoDB" id="3203519at2"/>
<evidence type="ECO:0000313" key="2">
    <source>
        <dbReference type="EMBL" id="TFD29201.1"/>
    </source>
</evidence>
<keyword evidence="1" id="KW-0812">Transmembrane</keyword>
<keyword evidence="3" id="KW-1185">Reference proteome</keyword>
<evidence type="ECO:0000256" key="1">
    <source>
        <dbReference type="SAM" id="Phobius"/>
    </source>
</evidence>
<accession>A0A4R8ZL26</accession>
<keyword evidence="1" id="KW-1133">Transmembrane helix</keyword>
<evidence type="ECO:0000313" key="3">
    <source>
        <dbReference type="Proteomes" id="UP000298424"/>
    </source>
</evidence>
<dbReference type="EMBL" id="SOGT01000001">
    <property type="protein sequence ID" value="TFD29201.1"/>
    <property type="molecule type" value="Genomic_DNA"/>
</dbReference>